<dbReference type="PRINTS" id="PR00105">
    <property type="entry name" value="C5METTRFRASE"/>
</dbReference>
<keyword evidence="6" id="KW-0238">DNA-binding</keyword>
<dbReference type="SMART" id="SM00439">
    <property type="entry name" value="BAH"/>
    <property type="match status" value="1"/>
</dbReference>
<evidence type="ECO:0000256" key="9">
    <source>
        <dbReference type="SAM" id="MobiDB-lite"/>
    </source>
</evidence>
<dbReference type="PROSITE" id="PS51038">
    <property type="entry name" value="BAH"/>
    <property type="match status" value="1"/>
</dbReference>
<dbReference type="GO" id="GO:0003677">
    <property type="term" value="F:DNA binding"/>
    <property type="evidence" value="ECO:0007669"/>
    <property type="project" value="UniProtKB-KW"/>
</dbReference>
<keyword evidence="3 8" id="KW-0489">Methyltransferase</keyword>
<evidence type="ECO:0000313" key="12">
    <source>
        <dbReference type="Proteomes" id="UP000008694"/>
    </source>
</evidence>
<protein>
    <recommendedName>
        <fullName evidence="2">DNA (cytosine-5-)-methyltransferase</fullName>
        <ecNumber evidence="2">2.1.1.37</ecNumber>
    </recommendedName>
</protein>
<dbReference type="PANTHER" id="PTHR10629">
    <property type="entry name" value="CYTOSINE-SPECIFIC METHYLTRANSFERASE"/>
    <property type="match status" value="1"/>
</dbReference>
<feature type="domain" description="BAH" evidence="10">
    <location>
        <begin position="73"/>
        <end position="193"/>
    </location>
</feature>
<dbReference type="InterPro" id="IPR043151">
    <property type="entry name" value="BAH_sf"/>
</dbReference>
<evidence type="ECO:0000256" key="1">
    <source>
        <dbReference type="ARBA" id="ARBA00004123"/>
    </source>
</evidence>
<dbReference type="GO" id="GO:0032259">
    <property type="term" value="P:methylation"/>
    <property type="evidence" value="ECO:0007669"/>
    <property type="project" value="UniProtKB-KW"/>
</dbReference>
<dbReference type="InterPro" id="IPR001025">
    <property type="entry name" value="BAH_dom"/>
</dbReference>
<feature type="region of interest" description="Disordered" evidence="9">
    <location>
        <begin position="300"/>
        <end position="319"/>
    </location>
</feature>
<dbReference type="Proteomes" id="UP000008694">
    <property type="component" value="Unassembled WGS sequence"/>
</dbReference>
<dbReference type="Pfam" id="PF01426">
    <property type="entry name" value="BAH"/>
    <property type="match status" value="1"/>
</dbReference>
<organism evidence="12">
    <name type="scientific">Arabidopsis lyrata subsp. lyrata</name>
    <name type="common">Lyre-leaved rock-cress</name>
    <dbReference type="NCBI Taxonomy" id="81972"/>
    <lineage>
        <taxon>Eukaryota</taxon>
        <taxon>Viridiplantae</taxon>
        <taxon>Streptophyta</taxon>
        <taxon>Embryophyta</taxon>
        <taxon>Tracheophyta</taxon>
        <taxon>Spermatophyta</taxon>
        <taxon>Magnoliopsida</taxon>
        <taxon>eudicotyledons</taxon>
        <taxon>Gunneridae</taxon>
        <taxon>Pentapetalae</taxon>
        <taxon>rosids</taxon>
        <taxon>malvids</taxon>
        <taxon>Brassicales</taxon>
        <taxon>Brassicaceae</taxon>
        <taxon>Camelineae</taxon>
        <taxon>Arabidopsis</taxon>
    </lineage>
</organism>
<dbReference type="GO" id="GO:0003682">
    <property type="term" value="F:chromatin binding"/>
    <property type="evidence" value="ECO:0007669"/>
    <property type="project" value="InterPro"/>
</dbReference>
<keyword evidence="12" id="KW-1185">Reference proteome</keyword>
<keyword evidence="4 8" id="KW-0808">Transferase</keyword>
<feature type="compositionally biased region" description="Acidic residues" evidence="9">
    <location>
        <begin position="306"/>
        <end position="319"/>
    </location>
</feature>
<dbReference type="HOGENOM" id="CLU_004921_0_0_1"/>
<evidence type="ECO:0000256" key="5">
    <source>
        <dbReference type="ARBA" id="ARBA00022691"/>
    </source>
</evidence>
<dbReference type="FunFam" id="3.90.120.10:FF:000003">
    <property type="entry name" value="DNA (cytosine-5)-methyltransferase 1"/>
    <property type="match status" value="1"/>
</dbReference>
<dbReference type="STRING" id="81972.D7KX24"/>
<name>D7KX24_ARALL</name>
<evidence type="ECO:0000256" key="2">
    <source>
        <dbReference type="ARBA" id="ARBA00011975"/>
    </source>
</evidence>
<dbReference type="EMBL" id="GL348714">
    <property type="protein sequence ID" value="EFH65535.1"/>
    <property type="molecule type" value="Genomic_DNA"/>
</dbReference>
<dbReference type="Pfam" id="PF00145">
    <property type="entry name" value="DNA_methylase"/>
    <property type="match status" value="1"/>
</dbReference>
<feature type="active site" evidence="8">
    <location>
        <position position="369"/>
    </location>
</feature>
<evidence type="ECO:0000259" key="10">
    <source>
        <dbReference type="PROSITE" id="PS51038"/>
    </source>
</evidence>
<dbReference type="EC" id="2.1.1.37" evidence="2"/>
<dbReference type="GO" id="GO:0009294">
    <property type="term" value="P:DNA-mediated transformation"/>
    <property type="evidence" value="ECO:0007669"/>
    <property type="project" value="EnsemblPlants"/>
</dbReference>
<proteinExistence type="inferred from homology"/>
<dbReference type="Gene3D" id="3.90.120.10">
    <property type="entry name" value="DNA Methylase, subunit A, domain 2"/>
    <property type="match status" value="1"/>
</dbReference>
<keyword evidence="5 8" id="KW-0949">S-adenosyl-L-methionine</keyword>
<evidence type="ECO:0000313" key="11">
    <source>
        <dbReference type="EMBL" id="EFH65535.1"/>
    </source>
</evidence>
<dbReference type="Gramene" id="scaffold_202986.1">
    <property type="protein sequence ID" value="scaffold_202986.1"/>
    <property type="gene ID" value="scaffold_202986.1"/>
</dbReference>
<evidence type="ECO:0000256" key="4">
    <source>
        <dbReference type="ARBA" id="ARBA00022679"/>
    </source>
</evidence>
<dbReference type="InterPro" id="IPR029063">
    <property type="entry name" value="SAM-dependent_MTases_sf"/>
</dbReference>
<dbReference type="PANTHER" id="PTHR10629:SF42">
    <property type="entry name" value="DNA (CYTOSINE-5)-METHYLTRANSFERASE CMT1-RELATED"/>
    <property type="match status" value="1"/>
</dbReference>
<dbReference type="GO" id="GO:0044027">
    <property type="term" value="P:negative regulation of gene expression via chromosomal CpG island methylation"/>
    <property type="evidence" value="ECO:0007669"/>
    <property type="project" value="TreeGrafter"/>
</dbReference>
<keyword evidence="7" id="KW-0539">Nucleus</keyword>
<evidence type="ECO:0000256" key="6">
    <source>
        <dbReference type="ARBA" id="ARBA00023125"/>
    </source>
</evidence>
<dbReference type="GO" id="GO:0005634">
    <property type="term" value="C:nucleus"/>
    <property type="evidence" value="ECO:0007669"/>
    <property type="project" value="UniProtKB-SubCell"/>
</dbReference>
<dbReference type="Gene3D" id="3.40.50.150">
    <property type="entry name" value="Vaccinia Virus protein VP39"/>
    <property type="match status" value="1"/>
</dbReference>
<dbReference type="CDD" id="cd04716">
    <property type="entry name" value="BAH_plantDCM_I"/>
    <property type="match status" value="1"/>
</dbReference>
<dbReference type="InterPro" id="IPR050390">
    <property type="entry name" value="C5-Methyltransferase"/>
</dbReference>
<dbReference type="eggNOG" id="ENOG502QW29">
    <property type="taxonomic scope" value="Eukaryota"/>
</dbReference>
<sequence length="876" mass="98956">MAVKNKQMKRAEPESDLCFAGKPVSVVESMIRWPHRYPSKKTKLEAATATKGDKKEKIKLAKRHYEQALVDGVLINLNDDVYVTGLPGKLNFIGKVIEMFEADDGVPYSRIRWFYRPNDTLIERFAELVQKKRVFLSNVEDDNPLTCIYSKVNIAKVPLPKITSRIEQRVIPPCDYYYDMKYEVPYLNFTSADDDTAASSTLSSDSASNCFETLHKDEKYLLDLYSGCGAMSTGFCMGASIAGVKLITKWSVDINKFACDSFRHNHPETEVRNEAAEDFLILLKEWKRLCERFSLSSSTEPMESISELEDEESDENDDIDEASTGMELSAGEFEVEKFVGIVFGDPKGTGEKTLHLKGTVYSVCGGPPCQGISGYNRFRNKQAPLEDKKNQQLLVFLDIIDFLKPSYVLMENVVDLLRFSKGYLARHAVASFVAMNYQTRLGMMTAGSYGLPQVRNRVFLWAAQPTEDLQVGLIQKELLQLDNALTLADAISDLPPVTNSEANDVRNYNDAAPKTDFENFISLKRSETLLPVCGGDPARRLFDHQPLELRDDDLERISYIPKKKGANFRDMPGVLVHNNKAQLNLRVKRAKLKSGKNVVPAYAVSFIKGKSKKPFGRLWWDEIVNTVVTRAEPHNQCVIHPMQERVLSVRENARLQGFPDCYKLCGSIKEKYIQVGNAVAVPVGVALGYAFGMASQGLTDDEPVIKLPFKYPECMQGTNFEFLSALGNVSKDTGIVASMILNSTRDFEARVQYNEVEKKRCSTMIATLCRFKPPQTPEEVEGDLCAAFDKLSVDDFFKGDMPDWVPEDALTASDNLQYYEEKLQWAQPFELRKIIVQTREDVESKKWAKAENAILHCLQKPWLPSRLQCYHKENNG</sequence>
<accession>D7KX24</accession>
<gene>
    <name evidence="11" type="ORF">ARALYDRAFT_895912</name>
</gene>
<dbReference type="Gene3D" id="2.30.30.490">
    <property type="match status" value="1"/>
</dbReference>
<dbReference type="PROSITE" id="PS51679">
    <property type="entry name" value="SAM_MT_C5"/>
    <property type="match status" value="1"/>
</dbReference>
<dbReference type="SUPFAM" id="SSF53335">
    <property type="entry name" value="S-adenosyl-L-methionine-dependent methyltransferases"/>
    <property type="match status" value="1"/>
</dbReference>
<dbReference type="AlphaFoldDB" id="D7KX24"/>
<evidence type="ECO:0000256" key="3">
    <source>
        <dbReference type="ARBA" id="ARBA00022603"/>
    </source>
</evidence>
<dbReference type="GO" id="GO:0003886">
    <property type="term" value="F:DNA (cytosine-5-)-methyltransferase activity"/>
    <property type="evidence" value="ECO:0007669"/>
    <property type="project" value="UniProtKB-EC"/>
</dbReference>
<evidence type="ECO:0000256" key="8">
    <source>
        <dbReference type="PROSITE-ProRule" id="PRU01016"/>
    </source>
</evidence>
<evidence type="ECO:0000256" key="7">
    <source>
        <dbReference type="ARBA" id="ARBA00023242"/>
    </source>
</evidence>
<comment type="similarity">
    <text evidence="8">Belongs to the class I-like SAM-binding methyltransferase superfamily. C5-methyltransferase family.</text>
</comment>
<reference evidence="12" key="1">
    <citation type="journal article" date="2011" name="Nat. Genet.">
        <title>The Arabidopsis lyrata genome sequence and the basis of rapid genome size change.</title>
        <authorList>
            <person name="Hu T.T."/>
            <person name="Pattyn P."/>
            <person name="Bakker E.G."/>
            <person name="Cao J."/>
            <person name="Cheng J.-F."/>
            <person name="Clark R.M."/>
            <person name="Fahlgren N."/>
            <person name="Fawcett J.A."/>
            <person name="Grimwood J."/>
            <person name="Gundlach H."/>
            <person name="Haberer G."/>
            <person name="Hollister J.D."/>
            <person name="Ossowski S."/>
            <person name="Ottilar R.P."/>
            <person name="Salamov A.A."/>
            <person name="Schneeberger K."/>
            <person name="Spannagl M."/>
            <person name="Wang X."/>
            <person name="Yang L."/>
            <person name="Nasrallah M.E."/>
            <person name="Bergelson J."/>
            <person name="Carrington J.C."/>
            <person name="Gaut B.S."/>
            <person name="Schmutz J."/>
            <person name="Mayer K.F.X."/>
            <person name="Van de Peer Y."/>
            <person name="Grigoriev I.V."/>
            <person name="Nordborg M."/>
            <person name="Weigel D."/>
            <person name="Guo Y.-L."/>
        </authorList>
    </citation>
    <scope>NUCLEOTIDE SEQUENCE [LARGE SCALE GENOMIC DNA]</scope>
    <source>
        <strain evidence="12">cv. MN47</strain>
    </source>
</reference>
<dbReference type="InterPro" id="IPR001525">
    <property type="entry name" value="C5_MeTfrase"/>
</dbReference>
<comment type="subcellular location">
    <subcellularLocation>
        <location evidence="1">Nucleus</location>
    </subcellularLocation>
</comment>